<evidence type="ECO:0000313" key="1">
    <source>
        <dbReference type="EMBL" id="KHG17971.1"/>
    </source>
</evidence>
<gene>
    <name evidence="1" type="ORF">F383_21720</name>
</gene>
<keyword evidence="2" id="KW-1185">Reference proteome</keyword>
<protein>
    <submittedName>
        <fullName evidence="1">Uncharacterized protein</fullName>
    </submittedName>
</protein>
<organism evidence="1 2">
    <name type="scientific">Gossypium arboreum</name>
    <name type="common">Tree cotton</name>
    <name type="synonym">Gossypium nanking</name>
    <dbReference type="NCBI Taxonomy" id="29729"/>
    <lineage>
        <taxon>Eukaryota</taxon>
        <taxon>Viridiplantae</taxon>
        <taxon>Streptophyta</taxon>
        <taxon>Embryophyta</taxon>
        <taxon>Tracheophyta</taxon>
        <taxon>Spermatophyta</taxon>
        <taxon>Magnoliopsida</taxon>
        <taxon>eudicotyledons</taxon>
        <taxon>Gunneridae</taxon>
        <taxon>Pentapetalae</taxon>
        <taxon>rosids</taxon>
        <taxon>malvids</taxon>
        <taxon>Malvales</taxon>
        <taxon>Malvaceae</taxon>
        <taxon>Malvoideae</taxon>
        <taxon>Gossypium</taxon>
    </lineage>
</organism>
<dbReference type="AlphaFoldDB" id="A0A0B0P3M5"/>
<proteinExistence type="predicted"/>
<evidence type="ECO:0000313" key="2">
    <source>
        <dbReference type="Proteomes" id="UP000032142"/>
    </source>
</evidence>
<reference evidence="2" key="1">
    <citation type="submission" date="2014-09" db="EMBL/GenBank/DDBJ databases">
        <authorList>
            <person name="Mudge J."/>
            <person name="Ramaraj T."/>
            <person name="Lindquist I.E."/>
            <person name="Bharti A.K."/>
            <person name="Sundararajan A."/>
            <person name="Cameron C.T."/>
            <person name="Woodward J.E."/>
            <person name="May G.D."/>
            <person name="Brubaker C."/>
            <person name="Broadhvest J."/>
            <person name="Wilkins T.A."/>
        </authorList>
    </citation>
    <scope>NUCLEOTIDE SEQUENCE</scope>
    <source>
        <strain evidence="2">cv. AKA8401</strain>
    </source>
</reference>
<sequence length="39" mass="4898">MQIIHDSNVNIRIFMKYIWLHVMFKYVILKFDSKVYAYE</sequence>
<name>A0A0B0P3M5_GOSAR</name>
<accession>A0A0B0P3M5</accession>
<dbReference type="EMBL" id="KN409500">
    <property type="protein sequence ID" value="KHG17971.1"/>
    <property type="molecule type" value="Genomic_DNA"/>
</dbReference>
<dbReference type="Proteomes" id="UP000032142">
    <property type="component" value="Unassembled WGS sequence"/>
</dbReference>